<dbReference type="EMBL" id="REGN01005005">
    <property type="protein sequence ID" value="RNA15244.1"/>
    <property type="molecule type" value="Genomic_DNA"/>
</dbReference>
<accession>A0A3M7QVU7</accession>
<reference evidence="1 2" key="1">
    <citation type="journal article" date="2018" name="Sci. Rep.">
        <title>Genomic signatures of local adaptation to the degree of environmental predictability in rotifers.</title>
        <authorList>
            <person name="Franch-Gras L."/>
            <person name="Hahn C."/>
            <person name="Garcia-Roger E.M."/>
            <person name="Carmona M.J."/>
            <person name="Serra M."/>
            <person name="Gomez A."/>
        </authorList>
    </citation>
    <scope>NUCLEOTIDE SEQUENCE [LARGE SCALE GENOMIC DNA]</scope>
    <source>
        <strain evidence="1">HYR1</strain>
    </source>
</reference>
<proteinExistence type="predicted"/>
<protein>
    <submittedName>
        <fullName evidence="1">Uncharacterized protein</fullName>
    </submittedName>
</protein>
<organism evidence="1 2">
    <name type="scientific">Brachionus plicatilis</name>
    <name type="common">Marine rotifer</name>
    <name type="synonym">Brachionus muelleri</name>
    <dbReference type="NCBI Taxonomy" id="10195"/>
    <lineage>
        <taxon>Eukaryota</taxon>
        <taxon>Metazoa</taxon>
        <taxon>Spiralia</taxon>
        <taxon>Gnathifera</taxon>
        <taxon>Rotifera</taxon>
        <taxon>Eurotatoria</taxon>
        <taxon>Monogononta</taxon>
        <taxon>Pseudotrocha</taxon>
        <taxon>Ploima</taxon>
        <taxon>Brachionidae</taxon>
        <taxon>Brachionus</taxon>
    </lineage>
</organism>
<dbReference type="Proteomes" id="UP000276133">
    <property type="component" value="Unassembled WGS sequence"/>
</dbReference>
<gene>
    <name evidence="1" type="ORF">BpHYR1_051078</name>
</gene>
<evidence type="ECO:0000313" key="2">
    <source>
        <dbReference type="Proteomes" id="UP000276133"/>
    </source>
</evidence>
<evidence type="ECO:0000313" key="1">
    <source>
        <dbReference type="EMBL" id="RNA15244.1"/>
    </source>
</evidence>
<sequence length="76" mass="8825">MRGSKNLFTNPKIVFLIYLPKYDLLNNKTISKNLMYSGATIRCSENFQKKIIISLFKTLKNNLTNFAKNDLKNHLS</sequence>
<dbReference type="AlphaFoldDB" id="A0A3M7QVU7"/>
<keyword evidence="2" id="KW-1185">Reference proteome</keyword>
<name>A0A3M7QVU7_BRAPC</name>
<comment type="caution">
    <text evidence="1">The sequence shown here is derived from an EMBL/GenBank/DDBJ whole genome shotgun (WGS) entry which is preliminary data.</text>
</comment>